<evidence type="ECO:0000313" key="8">
    <source>
        <dbReference type="Proteomes" id="UP000054821"/>
    </source>
</evidence>
<dbReference type="GO" id="GO:0008270">
    <property type="term" value="F:zinc ion binding"/>
    <property type="evidence" value="ECO:0007669"/>
    <property type="project" value="InterPro"/>
</dbReference>
<evidence type="ECO:0000256" key="5">
    <source>
        <dbReference type="ARBA" id="ARBA00023242"/>
    </source>
</evidence>
<dbReference type="EMBL" id="JPDN02000013">
    <property type="protein sequence ID" value="PON26518.1"/>
    <property type="molecule type" value="Genomic_DNA"/>
</dbReference>
<comment type="caution">
    <text evidence="7">The sequence shown here is derived from an EMBL/GenBank/DDBJ whole genome shotgun (WGS) entry which is preliminary data.</text>
</comment>
<feature type="domain" description="Xylanolytic transcriptional activator regulatory" evidence="6">
    <location>
        <begin position="213"/>
        <end position="290"/>
    </location>
</feature>
<keyword evidence="4" id="KW-0804">Transcription</keyword>
<dbReference type="InterPro" id="IPR050815">
    <property type="entry name" value="TF_fung"/>
</dbReference>
<dbReference type="GeneID" id="29990694"/>
<dbReference type="SMART" id="SM00906">
    <property type="entry name" value="Fungal_trans"/>
    <property type="match status" value="1"/>
</dbReference>
<dbReference type="GO" id="GO:0000981">
    <property type="term" value="F:DNA-binding transcription factor activity, RNA polymerase II-specific"/>
    <property type="evidence" value="ECO:0007669"/>
    <property type="project" value="InterPro"/>
</dbReference>
<dbReference type="Pfam" id="PF04082">
    <property type="entry name" value="Fungal_trans"/>
    <property type="match status" value="1"/>
</dbReference>
<evidence type="ECO:0000256" key="2">
    <source>
        <dbReference type="ARBA" id="ARBA00022723"/>
    </source>
</evidence>
<keyword evidence="2" id="KW-0479">Metal-binding</keyword>
<sequence length="516" mass="57366">MTRRRRLKRKCTREVPKCSLCHRLGKACEYAEPIAAEAASRIDQALHVGTIPSRMHSNGNSTMCLPRPAQEFPLAFFLDSDDLASQGVNAFSWSRQLDIHGIVAEHLEDDRAALCEEYLSTVHEWIPMVSRKRLFNELNNGSDDADGCLPILLLCMKAFTTRDGNGARDSPSYLLARSLCSEAESAGFLSLRLAQSLILLAAYELSHAIYPVAYSTLGRASRLGLLLGLHDRKNNKLFKSAETWTLREEQRRTWWAIFLLDRLMNIETNLPITVPEPARDELLPINDDDWDEGKIVPSEPLFTTSFSSLTSVGSFAKMCQAAHMLSRVMHHKASKKALQEVENLLPEAQALHSALSSLHSSIEGHISEGVLRKSAIIALAFCSSARLLLYNLYGCNEPGTFVEQSRMAMETEMQKASLDGIIFISSNIVPAIARANIECPLIAQCLYHSATECAWFVREDHEPQMYNALEDIVRDLKLIGENWNLATEYLALLNQAGILSLISSETASNTLTPSSG</sequence>
<dbReference type="STRING" id="398673.A0A2P4ZQG8"/>
<accession>A0A2P4ZQG8</accession>
<evidence type="ECO:0000313" key="7">
    <source>
        <dbReference type="EMBL" id="PON26518.1"/>
    </source>
</evidence>
<keyword evidence="3" id="KW-0805">Transcription regulation</keyword>
<organism evidence="7 8">
    <name type="scientific">Trichoderma gamsii</name>
    <dbReference type="NCBI Taxonomy" id="398673"/>
    <lineage>
        <taxon>Eukaryota</taxon>
        <taxon>Fungi</taxon>
        <taxon>Dikarya</taxon>
        <taxon>Ascomycota</taxon>
        <taxon>Pezizomycotina</taxon>
        <taxon>Sordariomycetes</taxon>
        <taxon>Hypocreomycetidae</taxon>
        <taxon>Hypocreales</taxon>
        <taxon>Hypocreaceae</taxon>
        <taxon>Trichoderma</taxon>
    </lineage>
</organism>
<dbReference type="InterPro" id="IPR036864">
    <property type="entry name" value="Zn2-C6_fun-type_DNA-bd_sf"/>
</dbReference>
<dbReference type="CDD" id="cd00067">
    <property type="entry name" value="GAL4"/>
    <property type="match status" value="1"/>
</dbReference>
<dbReference type="RefSeq" id="XP_018656176.1">
    <property type="nucleotide sequence ID" value="XM_018810611.1"/>
</dbReference>
<dbReference type="AlphaFoldDB" id="A0A2P4ZQG8"/>
<keyword evidence="8" id="KW-1185">Reference proteome</keyword>
<comment type="subcellular location">
    <subcellularLocation>
        <location evidence="1">Nucleus</location>
    </subcellularLocation>
</comment>
<dbReference type="InterPro" id="IPR001138">
    <property type="entry name" value="Zn2Cys6_DnaBD"/>
</dbReference>
<dbReference type="InterPro" id="IPR007219">
    <property type="entry name" value="XnlR_reg_dom"/>
</dbReference>
<dbReference type="PANTHER" id="PTHR47338">
    <property type="entry name" value="ZN(II)2CYS6 TRANSCRIPTION FACTOR (EUROFUNG)-RELATED"/>
    <property type="match status" value="1"/>
</dbReference>
<evidence type="ECO:0000259" key="6">
    <source>
        <dbReference type="SMART" id="SM00906"/>
    </source>
</evidence>
<dbReference type="Gene3D" id="4.10.240.10">
    <property type="entry name" value="Zn(2)-C6 fungal-type DNA-binding domain"/>
    <property type="match status" value="1"/>
</dbReference>
<evidence type="ECO:0000256" key="1">
    <source>
        <dbReference type="ARBA" id="ARBA00004123"/>
    </source>
</evidence>
<dbReference type="GO" id="GO:0003677">
    <property type="term" value="F:DNA binding"/>
    <property type="evidence" value="ECO:0007669"/>
    <property type="project" value="InterPro"/>
</dbReference>
<reference evidence="7 8" key="1">
    <citation type="journal article" date="2016" name="Genome Announc.">
        <title>Draft Whole-Genome Sequence of Trichoderma gamsii T6085, a Promising Biocontrol Agent of Fusarium Head Blight on Wheat.</title>
        <authorList>
            <person name="Baroncelli R."/>
            <person name="Zapparata A."/>
            <person name="Piaggeschi G."/>
            <person name="Sarrocco S."/>
            <person name="Vannacci G."/>
        </authorList>
    </citation>
    <scope>NUCLEOTIDE SEQUENCE [LARGE SCALE GENOMIC DNA]</scope>
    <source>
        <strain evidence="7 8">T6085</strain>
    </source>
</reference>
<dbReference type="PANTHER" id="PTHR47338:SF20">
    <property type="entry name" value="ZN(II)2CYS6 TRANSCRIPTION FACTOR (EUROFUNG)"/>
    <property type="match status" value="1"/>
</dbReference>
<dbReference type="CDD" id="cd12148">
    <property type="entry name" value="fungal_TF_MHR"/>
    <property type="match status" value="1"/>
</dbReference>
<dbReference type="Pfam" id="PF00172">
    <property type="entry name" value="Zn_clus"/>
    <property type="match status" value="1"/>
</dbReference>
<evidence type="ECO:0000256" key="4">
    <source>
        <dbReference type="ARBA" id="ARBA00023163"/>
    </source>
</evidence>
<gene>
    <name evidence="7" type="ORF">TGAM01_v204528</name>
</gene>
<keyword evidence="5" id="KW-0539">Nucleus</keyword>
<name>A0A2P4ZQG8_9HYPO</name>
<dbReference type="SUPFAM" id="SSF57701">
    <property type="entry name" value="Zn2/Cys6 DNA-binding domain"/>
    <property type="match status" value="1"/>
</dbReference>
<protein>
    <recommendedName>
        <fullName evidence="6">Xylanolytic transcriptional activator regulatory domain-containing protein</fullName>
    </recommendedName>
</protein>
<evidence type="ECO:0000256" key="3">
    <source>
        <dbReference type="ARBA" id="ARBA00023015"/>
    </source>
</evidence>
<proteinExistence type="predicted"/>
<dbReference type="Proteomes" id="UP000054821">
    <property type="component" value="Unassembled WGS sequence"/>
</dbReference>
<dbReference type="GO" id="GO:0005634">
    <property type="term" value="C:nucleus"/>
    <property type="evidence" value="ECO:0007669"/>
    <property type="project" value="UniProtKB-SubCell"/>
</dbReference>
<dbReference type="GO" id="GO:0006351">
    <property type="term" value="P:DNA-templated transcription"/>
    <property type="evidence" value="ECO:0007669"/>
    <property type="project" value="InterPro"/>
</dbReference>